<dbReference type="RefSeq" id="WP_114920780.1">
    <property type="nucleotide sequence ID" value="NZ_CP031263.1"/>
</dbReference>
<proteinExistence type="predicted"/>
<evidence type="ECO:0000313" key="2">
    <source>
        <dbReference type="Proteomes" id="UP000253958"/>
    </source>
</evidence>
<evidence type="ECO:0000313" key="1">
    <source>
        <dbReference type="EMBL" id="AXH93437.1"/>
    </source>
</evidence>
<name>A0A6N3K6S4_9ACTN</name>
<dbReference type="Proteomes" id="UP000253958">
    <property type="component" value="Chromosome"/>
</dbReference>
<sequence length="112" mass="12142">MERSCIAGLIERFDGLRTQGRGYVEVRAGDVFPVLTLGFTESAAVVHLMTGEDAISLLAADEPASMNAQVLVLDDLVEFAADFILDLEGAWQVVEEFVRTGDPGRAGGWREL</sequence>
<gene>
    <name evidence="1" type="ORF">DVH21_27760</name>
</gene>
<dbReference type="EMBL" id="CP031263">
    <property type="protein sequence ID" value="AXH93437.1"/>
    <property type="molecule type" value="Genomic_DNA"/>
</dbReference>
<accession>A0A6N3K6S4</accession>
<dbReference type="AlphaFoldDB" id="A0A6N3K6S4"/>
<organism evidence="1 2">
    <name type="scientific">Micromonospora aurantiaca</name>
    <name type="common">nom. illeg.</name>
    <dbReference type="NCBI Taxonomy" id="47850"/>
    <lineage>
        <taxon>Bacteria</taxon>
        <taxon>Bacillati</taxon>
        <taxon>Actinomycetota</taxon>
        <taxon>Actinomycetes</taxon>
        <taxon>Micromonosporales</taxon>
        <taxon>Micromonosporaceae</taxon>
        <taxon>Micromonospora</taxon>
    </lineage>
</organism>
<reference evidence="1 2" key="2">
    <citation type="submission" date="2018-08" db="EMBL/GenBank/DDBJ databases">
        <title>Streptomyces kandeliansis sp. nov., an endophytic bacterium isolated from mangrove plant.</title>
        <authorList>
            <person name="Wang R."/>
        </authorList>
    </citation>
    <scope>NUCLEOTIDE SEQUENCE [LARGE SCALE GENOMIC DNA]</scope>
    <source>
        <strain evidence="2">H14(2018)</strain>
    </source>
</reference>
<protein>
    <submittedName>
        <fullName evidence="1">Uncharacterized protein</fullName>
    </submittedName>
</protein>
<reference evidence="1 2" key="1">
    <citation type="submission" date="2018-07" db="EMBL/GenBank/DDBJ databases">
        <authorList>
            <person name="Ye Y."/>
        </authorList>
    </citation>
    <scope>NUCLEOTIDE SEQUENCE [LARGE SCALE GENOMIC DNA]</scope>
    <source>
        <strain evidence="2">H14(2018)</strain>
    </source>
</reference>